<proteinExistence type="predicted"/>
<evidence type="ECO:0000313" key="1">
    <source>
        <dbReference type="EMBL" id="QJA58573.1"/>
    </source>
</evidence>
<dbReference type="EMBL" id="MT141330">
    <property type="protein sequence ID" value="QJA58573.1"/>
    <property type="molecule type" value="Genomic_DNA"/>
</dbReference>
<protein>
    <submittedName>
        <fullName evidence="1">Uncharacterized protein</fullName>
    </submittedName>
</protein>
<name>A0A6M3IMC2_9ZZZZ</name>
<sequence length="100" mass="11974">MNKEFSATFETANCDHNTLKMLNTYNYYNETFYFTVVTKKKVWEFPPNRFIIYEESDEKWCRPLGIGQEIEVKETMEIPHAYVESMNEDEIILKGIPNEF</sequence>
<organism evidence="1">
    <name type="scientific">viral metagenome</name>
    <dbReference type="NCBI Taxonomy" id="1070528"/>
    <lineage>
        <taxon>unclassified sequences</taxon>
        <taxon>metagenomes</taxon>
        <taxon>organismal metagenomes</taxon>
    </lineage>
</organism>
<accession>A0A6M3IMC2</accession>
<reference evidence="1" key="1">
    <citation type="submission" date="2020-03" db="EMBL/GenBank/DDBJ databases">
        <title>The deep terrestrial virosphere.</title>
        <authorList>
            <person name="Holmfeldt K."/>
            <person name="Nilsson E."/>
            <person name="Simone D."/>
            <person name="Lopez-Fernandez M."/>
            <person name="Wu X."/>
            <person name="de Brujin I."/>
            <person name="Lundin D."/>
            <person name="Andersson A."/>
            <person name="Bertilsson S."/>
            <person name="Dopson M."/>
        </authorList>
    </citation>
    <scope>NUCLEOTIDE SEQUENCE</scope>
    <source>
        <strain evidence="1">MM415B01436</strain>
    </source>
</reference>
<gene>
    <name evidence="1" type="ORF">MM415B01436_0007</name>
</gene>
<dbReference type="AlphaFoldDB" id="A0A6M3IMC2"/>